<evidence type="ECO:0000313" key="2">
    <source>
        <dbReference type="EMBL" id="SIQ64894.1"/>
    </source>
</evidence>
<dbReference type="EMBL" id="FTNC01000006">
    <property type="protein sequence ID" value="SIQ64894.1"/>
    <property type="molecule type" value="Genomic_DNA"/>
</dbReference>
<evidence type="ECO:0000259" key="1">
    <source>
        <dbReference type="Pfam" id="PF02589"/>
    </source>
</evidence>
<dbReference type="InterPro" id="IPR009501">
    <property type="entry name" value="UCP020269"/>
</dbReference>
<dbReference type="STRING" id="56779.SAMN05421834_106146"/>
<dbReference type="InterPro" id="IPR003741">
    <property type="entry name" value="LUD_dom"/>
</dbReference>
<dbReference type="Proteomes" id="UP000185669">
    <property type="component" value="Unassembled WGS sequence"/>
</dbReference>
<sequence>MTIKKDYYKIKAENIINNFKKRNIEGFYVENSKAAREKILNLIQENSSVSWGGSMTLKEIGIFSDLKSGNYNLLDRSTAQNSTEKDKIYHQALSAEYYLMSSNAITQSGKLVNVDGNGNRLAALIYGPKNVIIVAGMNKVTADEESAVKRVRNQAAPANSVRLDQKTPCAKTGHCSSCQIEDTICCQTVITRRSRHEGRIKVILVGEELGF</sequence>
<protein>
    <submittedName>
        <fullName evidence="2">Uncharacterized ACR, YkgG family COG1556</fullName>
    </submittedName>
</protein>
<accession>A0A1N6UH09</accession>
<feature type="domain" description="LUD" evidence="1">
    <location>
        <begin position="13"/>
        <end position="205"/>
    </location>
</feature>
<dbReference type="OrthoDB" id="9809147at2"/>
<dbReference type="PANTHER" id="PTHR36179:SF2">
    <property type="entry name" value="LUD DOMAIN-CONTAINING PROTEIN"/>
    <property type="match status" value="1"/>
</dbReference>
<proteinExistence type="predicted"/>
<dbReference type="RefSeq" id="WP_076544467.1">
    <property type="nucleotide sequence ID" value="NZ_FTNC01000006.1"/>
</dbReference>
<reference evidence="3" key="1">
    <citation type="submission" date="2017-01" db="EMBL/GenBank/DDBJ databases">
        <authorList>
            <person name="Varghese N."/>
            <person name="Submissions S."/>
        </authorList>
    </citation>
    <scope>NUCLEOTIDE SEQUENCE [LARGE SCALE GENOMIC DNA]</scope>
    <source>
        <strain evidence="3">ATCC 700103</strain>
    </source>
</reference>
<evidence type="ECO:0000313" key="3">
    <source>
        <dbReference type="Proteomes" id="UP000185669"/>
    </source>
</evidence>
<organism evidence="2 3">
    <name type="scientific">Halanaerobium kushneri</name>
    <dbReference type="NCBI Taxonomy" id="56779"/>
    <lineage>
        <taxon>Bacteria</taxon>
        <taxon>Bacillati</taxon>
        <taxon>Bacillota</taxon>
        <taxon>Clostridia</taxon>
        <taxon>Halanaerobiales</taxon>
        <taxon>Halanaerobiaceae</taxon>
        <taxon>Halanaerobium</taxon>
    </lineage>
</organism>
<dbReference type="PIRSF" id="PIRSF020269">
    <property type="entry name" value="DUF1121"/>
    <property type="match status" value="1"/>
</dbReference>
<dbReference type="PANTHER" id="PTHR36179">
    <property type="entry name" value="LUD_DOM DOMAIN-CONTAINING PROTEIN"/>
    <property type="match status" value="1"/>
</dbReference>
<dbReference type="AlphaFoldDB" id="A0A1N6UH09"/>
<name>A0A1N6UH09_9FIRM</name>
<gene>
    <name evidence="2" type="ORF">SAMN05421834_106146</name>
</gene>
<dbReference type="Pfam" id="PF02589">
    <property type="entry name" value="LUD_dom"/>
    <property type="match status" value="1"/>
</dbReference>
<keyword evidence="3" id="KW-1185">Reference proteome</keyword>